<dbReference type="SUPFAM" id="SSF48264">
    <property type="entry name" value="Cytochrome P450"/>
    <property type="match status" value="1"/>
</dbReference>
<organism evidence="9 10">
    <name type="scientific">Brassica oleracea var. oleracea</name>
    <dbReference type="NCBI Taxonomy" id="109376"/>
    <lineage>
        <taxon>Eukaryota</taxon>
        <taxon>Viridiplantae</taxon>
        <taxon>Streptophyta</taxon>
        <taxon>Embryophyta</taxon>
        <taxon>Tracheophyta</taxon>
        <taxon>Spermatophyta</taxon>
        <taxon>Magnoliopsida</taxon>
        <taxon>eudicotyledons</taxon>
        <taxon>Gunneridae</taxon>
        <taxon>Pentapetalae</taxon>
        <taxon>rosids</taxon>
        <taxon>malvids</taxon>
        <taxon>Brassicales</taxon>
        <taxon>Brassicaceae</taxon>
        <taxon>Brassiceae</taxon>
        <taxon>Brassica</taxon>
    </lineage>
</organism>
<dbReference type="eggNOG" id="KOG0157">
    <property type="taxonomic scope" value="Eukaryota"/>
</dbReference>
<comment type="similarity">
    <text evidence="2">Belongs to the cytochrome P450 family.</text>
</comment>
<feature type="compositionally biased region" description="Basic and acidic residues" evidence="8">
    <location>
        <begin position="9"/>
        <end position="18"/>
    </location>
</feature>
<proteinExistence type="inferred from homology"/>
<evidence type="ECO:0000256" key="5">
    <source>
        <dbReference type="ARBA" id="ARBA00023002"/>
    </source>
</evidence>
<dbReference type="Proteomes" id="UP000032141">
    <property type="component" value="Chromosome C4"/>
</dbReference>
<dbReference type="GO" id="GO:0005506">
    <property type="term" value="F:iron ion binding"/>
    <property type="evidence" value="ECO:0007669"/>
    <property type="project" value="InterPro"/>
</dbReference>
<dbReference type="EnsemblPlants" id="Bo4g024770.1">
    <property type="protein sequence ID" value="Bo4g024770.1"/>
    <property type="gene ID" value="Bo4g024770"/>
</dbReference>
<keyword evidence="3" id="KW-0349">Heme</keyword>
<evidence type="ECO:0000256" key="2">
    <source>
        <dbReference type="ARBA" id="ARBA00010617"/>
    </source>
</evidence>
<dbReference type="Gene3D" id="1.10.630.10">
    <property type="entry name" value="Cytochrome P450"/>
    <property type="match status" value="1"/>
</dbReference>
<sequence>GENLRSRKRNGDFGEHSYRSSNNNIHRSVFNNLSNTQNLRGKINKQQGVRSSTRHHLRPLLPPRRLIRLLALCVRVFVSGSDRFLSGPGLSNPKYLDPIGPGLFGLVLLGSGSFGFLGLGESEILTADPRNVEHILKTRFDNYTKEENNWENLGDLLGHGIFAVDGEKWRQQRKLASFEFSGRVLRDFSCSVFRMNVVKVVGFVSEFGLSAKSFDAQTLCWFYKFGKLQCFFLRKLCFVGLGYVDEMYFGSIFKVGFGVELKCLDGFSKEGEEFMEAFDEGNGATSLRLIDPLWKMKWFLNVGSQARKL</sequence>
<evidence type="ECO:0000256" key="7">
    <source>
        <dbReference type="ARBA" id="ARBA00023033"/>
    </source>
</evidence>
<keyword evidence="6" id="KW-0408">Iron</keyword>
<evidence type="ECO:0000313" key="9">
    <source>
        <dbReference type="EnsemblPlants" id="Bo4g024770.1"/>
    </source>
</evidence>
<dbReference type="PANTHER" id="PTHR24296">
    <property type="entry name" value="CYTOCHROME P450"/>
    <property type="match status" value="1"/>
</dbReference>
<dbReference type="HOGENOM" id="CLU_901900_0_0_1"/>
<keyword evidence="7" id="KW-0503">Monooxygenase</keyword>
<evidence type="ECO:0000256" key="1">
    <source>
        <dbReference type="ARBA" id="ARBA00001971"/>
    </source>
</evidence>
<keyword evidence="5" id="KW-0560">Oxidoreductase</keyword>
<evidence type="ECO:0000256" key="8">
    <source>
        <dbReference type="SAM" id="MobiDB-lite"/>
    </source>
</evidence>
<dbReference type="STRING" id="109376.A0A0D3BQ49"/>
<protein>
    <recommendedName>
        <fullName evidence="11">Cytochrome P450</fullName>
    </recommendedName>
</protein>
<keyword evidence="10" id="KW-1185">Reference proteome</keyword>
<dbReference type="Gramene" id="Bo4g024770.1">
    <property type="protein sequence ID" value="Bo4g024770.1"/>
    <property type="gene ID" value="Bo4g024770"/>
</dbReference>
<dbReference type="GO" id="GO:0004497">
    <property type="term" value="F:monooxygenase activity"/>
    <property type="evidence" value="ECO:0007669"/>
    <property type="project" value="UniProtKB-KW"/>
</dbReference>
<keyword evidence="4" id="KW-0479">Metal-binding</keyword>
<dbReference type="GO" id="GO:0020037">
    <property type="term" value="F:heme binding"/>
    <property type="evidence" value="ECO:0007669"/>
    <property type="project" value="InterPro"/>
</dbReference>
<evidence type="ECO:0000256" key="4">
    <source>
        <dbReference type="ARBA" id="ARBA00022723"/>
    </source>
</evidence>
<dbReference type="AlphaFoldDB" id="A0A0D3BQ49"/>
<evidence type="ECO:0008006" key="11">
    <source>
        <dbReference type="Google" id="ProtNLM"/>
    </source>
</evidence>
<name>A0A0D3BQ49_BRAOL</name>
<evidence type="ECO:0000313" key="10">
    <source>
        <dbReference type="Proteomes" id="UP000032141"/>
    </source>
</evidence>
<evidence type="ECO:0000256" key="3">
    <source>
        <dbReference type="ARBA" id="ARBA00022617"/>
    </source>
</evidence>
<dbReference type="GO" id="GO:0016705">
    <property type="term" value="F:oxidoreductase activity, acting on paired donors, with incorporation or reduction of molecular oxygen"/>
    <property type="evidence" value="ECO:0007669"/>
    <property type="project" value="InterPro"/>
</dbReference>
<reference evidence="9 10" key="1">
    <citation type="journal article" date="2014" name="Genome Biol.">
        <title>Transcriptome and methylome profiling reveals relics of genome dominance in the mesopolyploid Brassica oleracea.</title>
        <authorList>
            <person name="Parkin I.A."/>
            <person name="Koh C."/>
            <person name="Tang H."/>
            <person name="Robinson S.J."/>
            <person name="Kagale S."/>
            <person name="Clarke W.E."/>
            <person name="Town C.D."/>
            <person name="Nixon J."/>
            <person name="Krishnakumar V."/>
            <person name="Bidwell S.L."/>
            <person name="Denoeud F."/>
            <person name="Belcram H."/>
            <person name="Links M.G."/>
            <person name="Just J."/>
            <person name="Clarke C."/>
            <person name="Bender T."/>
            <person name="Huebert T."/>
            <person name="Mason A.S."/>
            <person name="Pires J.C."/>
            <person name="Barker G."/>
            <person name="Moore J."/>
            <person name="Walley P.G."/>
            <person name="Manoli S."/>
            <person name="Batley J."/>
            <person name="Edwards D."/>
            <person name="Nelson M.N."/>
            <person name="Wang X."/>
            <person name="Paterson A.H."/>
            <person name="King G."/>
            <person name="Bancroft I."/>
            <person name="Chalhoub B."/>
            <person name="Sharpe A.G."/>
        </authorList>
    </citation>
    <scope>NUCLEOTIDE SEQUENCE</scope>
    <source>
        <strain evidence="9 10">cv. TO1000</strain>
    </source>
</reference>
<reference evidence="9" key="2">
    <citation type="submission" date="2015-03" db="UniProtKB">
        <authorList>
            <consortium name="EnsemblPlants"/>
        </authorList>
    </citation>
    <scope>IDENTIFICATION</scope>
</reference>
<feature type="region of interest" description="Disordered" evidence="8">
    <location>
        <begin position="1"/>
        <end position="23"/>
    </location>
</feature>
<comment type="cofactor">
    <cofactor evidence="1">
        <name>heme</name>
        <dbReference type="ChEBI" id="CHEBI:30413"/>
    </cofactor>
</comment>
<accession>A0A0D3BQ49</accession>
<dbReference type="InterPro" id="IPR036396">
    <property type="entry name" value="Cyt_P450_sf"/>
</dbReference>
<evidence type="ECO:0000256" key="6">
    <source>
        <dbReference type="ARBA" id="ARBA00023004"/>
    </source>
</evidence>